<protein>
    <submittedName>
        <fullName evidence="1">Uncharacterized protein</fullName>
    </submittedName>
</protein>
<dbReference type="AlphaFoldDB" id="A0A4S2BPB9"/>
<evidence type="ECO:0000313" key="1">
    <source>
        <dbReference type="EMBL" id="TGY16055.1"/>
    </source>
</evidence>
<evidence type="ECO:0000313" key="2">
    <source>
        <dbReference type="Proteomes" id="UP000309117"/>
    </source>
</evidence>
<dbReference type="Proteomes" id="UP000309117">
    <property type="component" value="Unassembled WGS sequence"/>
</dbReference>
<dbReference type="EMBL" id="SRYV01000006">
    <property type="protein sequence ID" value="TGY16055.1"/>
    <property type="molecule type" value="Genomic_DNA"/>
</dbReference>
<proteinExistence type="predicted"/>
<sequence length="185" mass="21788">MMNEELNAILQKQIIGKDDPRFEFFSDDFYGDFYDFFLNLLRFKQLTNPDLDLDNLKLILYLNVHPDRHNLIGKMTYSYKLGFDSKLNFLKDESEFSLNGLMKEIGVSPDSAQEYERVQEQILTKISDALSSKNQNEHIEHFNVLLGQIFQKYNLNKDGICYRLLKNKLGNILAYFYLSIWISTT</sequence>
<organism evidence="1 2">
    <name type="scientific">Lactobacillus intestinalis</name>
    <dbReference type="NCBI Taxonomy" id="151781"/>
    <lineage>
        <taxon>Bacteria</taxon>
        <taxon>Bacillati</taxon>
        <taxon>Bacillota</taxon>
        <taxon>Bacilli</taxon>
        <taxon>Lactobacillales</taxon>
        <taxon>Lactobacillaceae</taxon>
        <taxon>Lactobacillus</taxon>
    </lineage>
</organism>
<gene>
    <name evidence="1" type="ORF">E5351_04365</name>
</gene>
<accession>A0A4S2BPB9</accession>
<dbReference type="RefSeq" id="WP_135960472.1">
    <property type="nucleotide sequence ID" value="NZ_AQFR02000003.1"/>
</dbReference>
<name>A0A4S2BPB9_9LACO</name>
<reference evidence="1 2" key="1">
    <citation type="submission" date="2019-04" db="EMBL/GenBank/DDBJ databases">
        <title>Microbes associate with the intestines of laboratory mice.</title>
        <authorList>
            <person name="Navarre W."/>
            <person name="Wong E."/>
            <person name="Huang K."/>
            <person name="Tropini C."/>
            <person name="Ng K."/>
            <person name="Yu B."/>
        </authorList>
    </citation>
    <scope>NUCLEOTIDE SEQUENCE [LARGE SCALE GENOMIC DNA]</scope>
    <source>
        <strain evidence="1 2">NM61_E11</strain>
    </source>
</reference>
<comment type="caution">
    <text evidence="1">The sequence shown here is derived from an EMBL/GenBank/DDBJ whole genome shotgun (WGS) entry which is preliminary data.</text>
</comment>